<keyword evidence="8" id="KW-0482">Metalloprotease</keyword>
<accession>A0A8H7QXS6</accession>
<keyword evidence="15" id="KW-1185">Reference proteome</keyword>
<evidence type="ECO:0000256" key="7">
    <source>
        <dbReference type="ARBA" id="ARBA00022833"/>
    </source>
</evidence>
<dbReference type="InterPro" id="IPR008753">
    <property type="entry name" value="Peptidase_M13_N"/>
</dbReference>
<dbReference type="Pfam" id="PF03105">
    <property type="entry name" value="SPX"/>
    <property type="match status" value="1"/>
</dbReference>
<evidence type="ECO:0000259" key="12">
    <source>
        <dbReference type="PROSITE" id="PS50089"/>
    </source>
</evidence>
<dbReference type="Pfam" id="PF00097">
    <property type="entry name" value="zf-C3HC4"/>
    <property type="match status" value="1"/>
</dbReference>
<dbReference type="PROSITE" id="PS51885">
    <property type="entry name" value="NEPRILYSIN"/>
    <property type="match status" value="1"/>
</dbReference>
<dbReference type="InterPro" id="IPR018497">
    <property type="entry name" value="Peptidase_M13_C"/>
</dbReference>
<dbReference type="Proteomes" id="UP000650833">
    <property type="component" value="Unassembled WGS sequence"/>
</dbReference>
<dbReference type="PANTHER" id="PTHR11733:SF167">
    <property type="entry name" value="FI17812P1-RELATED"/>
    <property type="match status" value="1"/>
</dbReference>
<dbReference type="CDD" id="cd08662">
    <property type="entry name" value="M13"/>
    <property type="match status" value="1"/>
</dbReference>
<dbReference type="SMART" id="SM00184">
    <property type="entry name" value="RING"/>
    <property type="match status" value="1"/>
</dbReference>
<evidence type="ECO:0000259" key="13">
    <source>
        <dbReference type="PROSITE" id="PS51382"/>
    </source>
</evidence>
<evidence type="ECO:0000256" key="5">
    <source>
        <dbReference type="ARBA" id="ARBA00022771"/>
    </source>
</evidence>
<evidence type="ECO:0000256" key="4">
    <source>
        <dbReference type="ARBA" id="ARBA00022723"/>
    </source>
</evidence>
<keyword evidence="7" id="KW-0862">Zinc</keyword>
<evidence type="ECO:0000256" key="3">
    <source>
        <dbReference type="ARBA" id="ARBA00022670"/>
    </source>
</evidence>
<feature type="transmembrane region" description="Helical" evidence="11">
    <location>
        <begin position="69"/>
        <end position="89"/>
    </location>
</feature>
<dbReference type="InterPro" id="IPR018957">
    <property type="entry name" value="Znf_C3HC4_RING-type"/>
</dbReference>
<proteinExistence type="inferred from homology"/>
<dbReference type="Gene3D" id="3.40.390.10">
    <property type="entry name" value="Collagenase (Catalytic Domain)"/>
    <property type="match status" value="1"/>
</dbReference>
<feature type="region of interest" description="Disordered" evidence="10">
    <location>
        <begin position="912"/>
        <end position="931"/>
    </location>
</feature>
<evidence type="ECO:0000256" key="1">
    <source>
        <dbReference type="ARBA" id="ARBA00001947"/>
    </source>
</evidence>
<dbReference type="PANTHER" id="PTHR11733">
    <property type="entry name" value="ZINC METALLOPROTEASE FAMILY M13 NEPRILYSIN-RELATED"/>
    <property type="match status" value="1"/>
</dbReference>
<gene>
    <name evidence="14" type="ORF">INT46_008772</name>
</gene>
<comment type="similarity">
    <text evidence="2">Belongs to the peptidase M13 family.</text>
</comment>
<dbReference type="CDD" id="cd23137">
    <property type="entry name" value="RING-HC_TRY3-like"/>
    <property type="match status" value="1"/>
</dbReference>
<name>A0A8H7QXS6_9FUNG</name>
<dbReference type="PROSITE" id="PS50089">
    <property type="entry name" value="ZF_RING_2"/>
    <property type="match status" value="1"/>
</dbReference>
<protein>
    <submittedName>
        <fullName evidence="14">Uncharacterized protein</fullName>
    </submittedName>
</protein>
<keyword evidence="4" id="KW-0479">Metal-binding</keyword>
<dbReference type="Gene3D" id="3.30.40.10">
    <property type="entry name" value="Zinc/RING finger domain, C3HC4 (zinc finger)"/>
    <property type="match status" value="1"/>
</dbReference>
<dbReference type="EMBL" id="JAEPRC010000308">
    <property type="protein sequence ID" value="KAG2200717.1"/>
    <property type="molecule type" value="Genomic_DNA"/>
</dbReference>
<dbReference type="InterPro" id="IPR001841">
    <property type="entry name" value="Znf_RING"/>
</dbReference>
<dbReference type="SUPFAM" id="SSF55486">
    <property type="entry name" value="Metalloproteases ('zincins'), catalytic domain"/>
    <property type="match status" value="1"/>
</dbReference>
<dbReference type="InterPro" id="IPR017907">
    <property type="entry name" value="Znf_RING_CS"/>
</dbReference>
<keyword evidence="11" id="KW-0472">Membrane</keyword>
<evidence type="ECO:0000256" key="6">
    <source>
        <dbReference type="ARBA" id="ARBA00022801"/>
    </source>
</evidence>
<evidence type="ECO:0000313" key="15">
    <source>
        <dbReference type="Proteomes" id="UP000650833"/>
    </source>
</evidence>
<sequence length="1306" mass="151711">MSDIHAPLISRRTREQEEEEDEYNSQQQQQQHNFDDEDGQERHTTDYGSGVYHYPPHLQPGHFTSLEKLFFFLCSLLLILLFIFVGLYARSSQKEDDDPASRMPAPKIPKNHTKNQSYCLDYSCIITAAHILQASYPFSAEINESDVDRELDPCEDFYAYTCNKWKQNHLIPDVKSRINVQSMTTDAIHHRLDQILSRDFEKFNPQEEEEILLPNPDRILDRQLFIKLSDFYKSCMNQDAIEEASVAPLYDIFRTIRQLIPLDQPVHSENLHKILAFLSDREIWALFEMKTMPDTLHPTKPSLSLSQGQIGLSHRELYDDPEIMSVYMHVVTSLLDIIFKKDTDNEFGWKSWSTIATARRIVEFEKKLAQATFTNAQHPERWSLERLQDEVPSIDWQSFIEHHITLPNHILIPTPTFIENYNSVLRSSDGRTLQMYLIWRTIWKYLNVMGEEFVVPKRKLDAKLSGIEPRAKPERRDTCIELIDQSAMGLLMGRYFIMDHQQQHILQAKSKIEDMAHILIQKLQERVPYLEWIPKDDDTTRNEIMTKLEHMKIEVGFSIAEPSVQNVISLAEYFGDVMINKDDFFGNMMRNNKHHVRQTWKSLSQISIDKHAWKINAQSVDISYNRELNKVIIPGGLLQLPYFDINGPQYLYIGTIGWMIGHEIMHGFDTIGRNYNTEGIFGQWWTNDTIEHLNSQNQCLIDQYNTFGINGKRTLNNNFADQGGLLIEYLENANITTKIPGLNSWTNDQLAYIQFARMKCSKSTTEQKLLVKDYAPDRLRFGKQLETEAEGIPSEWRPYLIQYKALKKLITKVAEEIESRGLSTSLLHECLEEDGGNGSLSSTVNEDEDESIPKIKYYFTEFTYDSKEPKVQKALSRLLSSSNTTTDHVERPKLEFKRSHNNKDFFSLSTAAAANDESADQHDDTTLDDSTDERILIKSPAVKRQRRSSTVTLVKELLTLTLKEKDKIKEKEGAEESEEPEQKEKIQEKHEKHIKTLVIELEQDDEFFKLLMEELKQAAMLQNVTAQKFKHDISDLESRMTKVAAPTQKTDMYNWRKIFSIYMDAQIFQGNAESDRTFRSVERAKKQMTWFVEQLGKSHLLNKLKSKESKSAFEQFIALNTELITMKHYQMLNETAMRKILKKHDKRSGLTASQSFPEIVSTDSLFSPKLATMLYATITSKLTTIIPQPEDYACPVCMSVAWRPIRLACNHVFCVRCLIKAQKKKMDSCPLCRHPTAVRSATALNLDESLQNFLKLYFPQEIKEKKRENEREQAIEDVQAMTGKKYTEEQLMRMSQNQSDTKCNIM</sequence>
<dbReference type="SUPFAM" id="SSF57850">
    <property type="entry name" value="RING/U-box"/>
    <property type="match status" value="1"/>
</dbReference>
<evidence type="ECO:0000256" key="10">
    <source>
        <dbReference type="SAM" id="MobiDB-lite"/>
    </source>
</evidence>
<dbReference type="PROSITE" id="PS51382">
    <property type="entry name" value="SPX"/>
    <property type="match status" value="1"/>
</dbReference>
<dbReference type="Gene3D" id="1.10.1380.10">
    <property type="entry name" value="Neutral endopeptidase , domain2"/>
    <property type="match status" value="1"/>
</dbReference>
<dbReference type="GO" id="GO:0005886">
    <property type="term" value="C:plasma membrane"/>
    <property type="evidence" value="ECO:0007669"/>
    <property type="project" value="TreeGrafter"/>
</dbReference>
<dbReference type="GO" id="GO:0004222">
    <property type="term" value="F:metalloendopeptidase activity"/>
    <property type="evidence" value="ECO:0007669"/>
    <property type="project" value="InterPro"/>
</dbReference>
<dbReference type="Pfam" id="PF05649">
    <property type="entry name" value="Peptidase_M13_N"/>
    <property type="match status" value="1"/>
</dbReference>
<comment type="cofactor">
    <cofactor evidence="1">
        <name>Zn(2+)</name>
        <dbReference type="ChEBI" id="CHEBI:29105"/>
    </cofactor>
</comment>
<dbReference type="GO" id="GO:0008270">
    <property type="term" value="F:zinc ion binding"/>
    <property type="evidence" value="ECO:0007669"/>
    <property type="project" value="UniProtKB-KW"/>
</dbReference>
<dbReference type="PRINTS" id="PR00786">
    <property type="entry name" value="NEPRILYSIN"/>
</dbReference>
<feature type="domain" description="RING-type" evidence="12">
    <location>
        <begin position="1194"/>
        <end position="1233"/>
    </location>
</feature>
<feature type="domain" description="SPX" evidence="13">
    <location>
        <begin position="779"/>
        <end position="1158"/>
    </location>
</feature>
<feature type="region of interest" description="Disordered" evidence="10">
    <location>
        <begin position="969"/>
        <end position="988"/>
    </location>
</feature>
<dbReference type="InterPro" id="IPR013083">
    <property type="entry name" value="Znf_RING/FYVE/PHD"/>
</dbReference>
<dbReference type="OrthoDB" id="6475849at2759"/>
<dbReference type="InterPro" id="IPR000718">
    <property type="entry name" value="Peptidase_M13"/>
</dbReference>
<keyword evidence="5 9" id="KW-0863">Zinc-finger</keyword>
<dbReference type="PROSITE" id="PS00518">
    <property type="entry name" value="ZF_RING_1"/>
    <property type="match status" value="1"/>
</dbReference>
<evidence type="ECO:0000256" key="2">
    <source>
        <dbReference type="ARBA" id="ARBA00007357"/>
    </source>
</evidence>
<evidence type="ECO:0000256" key="8">
    <source>
        <dbReference type="ARBA" id="ARBA00023049"/>
    </source>
</evidence>
<dbReference type="InterPro" id="IPR042089">
    <property type="entry name" value="Peptidase_M13_dom_2"/>
</dbReference>
<evidence type="ECO:0000256" key="11">
    <source>
        <dbReference type="SAM" id="Phobius"/>
    </source>
</evidence>
<dbReference type="InterPro" id="IPR024079">
    <property type="entry name" value="MetalloPept_cat_dom_sf"/>
</dbReference>
<keyword evidence="6" id="KW-0378">Hydrolase</keyword>
<keyword evidence="11" id="KW-1133">Transmembrane helix</keyword>
<keyword evidence="11" id="KW-0812">Transmembrane</keyword>
<evidence type="ECO:0000256" key="9">
    <source>
        <dbReference type="PROSITE-ProRule" id="PRU00175"/>
    </source>
</evidence>
<organism evidence="14 15">
    <name type="scientific">Mucor plumbeus</name>
    <dbReference type="NCBI Taxonomy" id="97098"/>
    <lineage>
        <taxon>Eukaryota</taxon>
        <taxon>Fungi</taxon>
        <taxon>Fungi incertae sedis</taxon>
        <taxon>Mucoromycota</taxon>
        <taxon>Mucoromycotina</taxon>
        <taxon>Mucoromycetes</taxon>
        <taxon>Mucorales</taxon>
        <taxon>Mucorineae</taxon>
        <taxon>Mucoraceae</taxon>
        <taxon>Mucor</taxon>
    </lineage>
</organism>
<reference evidence="14" key="1">
    <citation type="submission" date="2020-12" db="EMBL/GenBank/DDBJ databases">
        <title>Metabolic potential, ecology and presence of endohyphal bacteria is reflected in genomic diversity of Mucoromycotina.</title>
        <authorList>
            <person name="Muszewska A."/>
            <person name="Okrasinska A."/>
            <person name="Steczkiewicz K."/>
            <person name="Drgas O."/>
            <person name="Orlowska M."/>
            <person name="Perlinska-Lenart U."/>
            <person name="Aleksandrzak-Piekarczyk T."/>
            <person name="Szatraj K."/>
            <person name="Zielenkiewicz U."/>
            <person name="Pilsyk S."/>
            <person name="Malc E."/>
            <person name="Mieczkowski P."/>
            <person name="Kruszewska J.S."/>
            <person name="Biernat P."/>
            <person name="Pawlowska J."/>
        </authorList>
    </citation>
    <scope>NUCLEOTIDE SEQUENCE</scope>
    <source>
        <strain evidence="14">CBS 226.32</strain>
    </source>
</reference>
<feature type="region of interest" description="Disordered" evidence="10">
    <location>
        <begin position="1"/>
        <end position="48"/>
    </location>
</feature>
<dbReference type="GO" id="GO:0016485">
    <property type="term" value="P:protein processing"/>
    <property type="evidence" value="ECO:0007669"/>
    <property type="project" value="TreeGrafter"/>
</dbReference>
<dbReference type="InterPro" id="IPR004331">
    <property type="entry name" value="SPX_dom"/>
</dbReference>
<evidence type="ECO:0000313" key="14">
    <source>
        <dbReference type="EMBL" id="KAG2200717.1"/>
    </source>
</evidence>
<keyword evidence="3" id="KW-0645">Protease</keyword>
<comment type="caution">
    <text evidence="14">The sequence shown here is derived from an EMBL/GenBank/DDBJ whole genome shotgun (WGS) entry which is preliminary data.</text>
</comment>